<dbReference type="AlphaFoldDB" id="A0A3G9IZ50"/>
<evidence type="ECO:0000313" key="2">
    <source>
        <dbReference type="Proteomes" id="UP000275368"/>
    </source>
</evidence>
<gene>
    <name evidence="1" type="ORF">Back11_02460</name>
</gene>
<evidence type="ECO:0000313" key="1">
    <source>
        <dbReference type="EMBL" id="BBH18901.1"/>
    </source>
</evidence>
<organism evidence="1 2">
    <name type="scientific">Paenibacillus baekrokdamisoli</name>
    <dbReference type="NCBI Taxonomy" id="1712516"/>
    <lineage>
        <taxon>Bacteria</taxon>
        <taxon>Bacillati</taxon>
        <taxon>Bacillota</taxon>
        <taxon>Bacilli</taxon>
        <taxon>Bacillales</taxon>
        <taxon>Paenibacillaceae</taxon>
        <taxon>Paenibacillus</taxon>
    </lineage>
</organism>
<proteinExistence type="predicted"/>
<dbReference type="KEGG" id="pbk:Back11_02460"/>
<sequence>MKIIRRIGSLVGFLLIVCTLVVVVTNNLQNKDKKTEVILKDLNGVVNTMVSNGKPYGIKAAFT</sequence>
<dbReference type="Proteomes" id="UP000275368">
    <property type="component" value="Chromosome"/>
</dbReference>
<dbReference type="EMBL" id="AP019308">
    <property type="protein sequence ID" value="BBH18901.1"/>
    <property type="molecule type" value="Genomic_DNA"/>
</dbReference>
<protein>
    <submittedName>
        <fullName evidence="1">Uncharacterized protein</fullName>
    </submittedName>
</protein>
<name>A0A3G9IZ50_9BACL</name>
<accession>A0A3G9IZ50</accession>
<dbReference type="RefSeq" id="WP_125653335.1">
    <property type="nucleotide sequence ID" value="NZ_AP019308.1"/>
</dbReference>
<reference evidence="1 2" key="1">
    <citation type="submission" date="2018-11" db="EMBL/GenBank/DDBJ databases">
        <title>Complete genome sequence of Paenibacillus baekrokdamisoli strain KCTC 33723.</title>
        <authorList>
            <person name="Kang S.W."/>
            <person name="Lee K.C."/>
            <person name="Kim K.K."/>
            <person name="Kim J.S."/>
            <person name="Kim D.S."/>
            <person name="Ko S.H."/>
            <person name="Yang S.H."/>
            <person name="Lee J.S."/>
        </authorList>
    </citation>
    <scope>NUCLEOTIDE SEQUENCE [LARGE SCALE GENOMIC DNA]</scope>
    <source>
        <strain evidence="1 2">KCTC 33723</strain>
    </source>
</reference>
<keyword evidence="2" id="KW-1185">Reference proteome</keyword>